<dbReference type="PANTHER" id="PTHR30126">
    <property type="entry name" value="HTH-TYPE TRANSCRIPTIONAL REGULATOR"/>
    <property type="match status" value="1"/>
</dbReference>
<evidence type="ECO:0000313" key="6">
    <source>
        <dbReference type="EMBL" id="KMS57706.1"/>
    </source>
</evidence>
<protein>
    <submittedName>
        <fullName evidence="6">LysR family transcriptional regulator</fullName>
    </submittedName>
</protein>
<reference evidence="6 7" key="1">
    <citation type="journal article" date="2015" name="G3 (Bethesda)">
        <title>Insights into Ongoing Evolution of the Hexachlorocyclohexane Catabolic Pathway from Comparative Genomics of Ten Sphingomonadaceae Strains.</title>
        <authorList>
            <person name="Pearce S.L."/>
            <person name="Oakeshott J.G."/>
            <person name="Pandey G."/>
        </authorList>
    </citation>
    <scope>NUCLEOTIDE SEQUENCE [LARGE SCALE GENOMIC DNA]</scope>
    <source>
        <strain evidence="6 7">LL01</strain>
    </source>
</reference>
<dbReference type="PROSITE" id="PS50931">
    <property type="entry name" value="HTH_LYSR"/>
    <property type="match status" value="2"/>
</dbReference>
<accession>A0A0J7Y1A9</accession>
<dbReference type="PANTHER" id="PTHR30126:SF98">
    <property type="entry name" value="HTH-TYPE TRANSCRIPTIONAL ACTIVATOR BAUR"/>
    <property type="match status" value="1"/>
</dbReference>
<keyword evidence="4" id="KW-0804">Transcription</keyword>
<dbReference type="Pfam" id="PF00126">
    <property type="entry name" value="HTH_1"/>
    <property type="match status" value="2"/>
</dbReference>
<keyword evidence="3" id="KW-0238">DNA-binding</keyword>
<dbReference type="GO" id="GO:0000976">
    <property type="term" value="F:transcription cis-regulatory region binding"/>
    <property type="evidence" value="ECO:0007669"/>
    <property type="project" value="TreeGrafter"/>
</dbReference>
<evidence type="ECO:0000256" key="2">
    <source>
        <dbReference type="ARBA" id="ARBA00023015"/>
    </source>
</evidence>
<dbReference type="AlphaFoldDB" id="A0A0J7Y1A9"/>
<dbReference type="InterPro" id="IPR000847">
    <property type="entry name" value="LysR_HTH_N"/>
</dbReference>
<comment type="caution">
    <text evidence="6">The sequence shown here is derived from an EMBL/GenBank/DDBJ whole genome shotgun (WGS) entry which is preliminary data.</text>
</comment>
<dbReference type="Gene3D" id="3.40.190.290">
    <property type="match status" value="1"/>
</dbReference>
<keyword evidence="2" id="KW-0805">Transcription regulation</keyword>
<dbReference type="Pfam" id="PF03466">
    <property type="entry name" value="LysR_substrate"/>
    <property type="match status" value="1"/>
</dbReference>
<name>A0A0J7Y1A9_9SPHN</name>
<dbReference type="InterPro" id="IPR005119">
    <property type="entry name" value="LysR_subst-bd"/>
</dbReference>
<dbReference type="EMBL" id="JACT01000001">
    <property type="protein sequence ID" value="KMS57706.1"/>
    <property type="molecule type" value="Genomic_DNA"/>
</dbReference>
<evidence type="ECO:0000259" key="5">
    <source>
        <dbReference type="PROSITE" id="PS50931"/>
    </source>
</evidence>
<dbReference type="GO" id="GO:0003700">
    <property type="term" value="F:DNA-binding transcription factor activity"/>
    <property type="evidence" value="ECO:0007669"/>
    <property type="project" value="InterPro"/>
</dbReference>
<dbReference type="InterPro" id="IPR036388">
    <property type="entry name" value="WH-like_DNA-bd_sf"/>
</dbReference>
<proteinExistence type="inferred from homology"/>
<organism evidence="6 7">
    <name type="scientific">Sphingobium cupriresistens LL01</name>
    <dbReference type="NCBI Taxonomy" id="1420583"/>
    <lineage>
        <taxon>Bacteria</taxon>
        <taxon>Pseudomonadati</taxon>
        <taxon>Pseudomonadota</taxon>
        <taxon>Alphaproteobacteria</taxon>
        <taxon>Sphingomonadales</taxon>
        <taxon>Sphingomonadaceae</taxon>
        <taxon>Sphingobium</taxon>
    </lineage>
</organism>
<dbReference type="RefSeq" id="WP_066601322.1">
    <property type="nucleotide sequence ID" value="NZ_KQ130434.1"/>
</dbReference>
<dbReference type="Gene3D" id="1.10.10.10">
    <property type="entry name" value="Winged helix-like DNA-binding domain superfamily/Winged helix DNA-binding domain"/>
    <property type="match status" value="2"/>
</dbReference>
<dbReference type="InterPro" id="IPR036390">
    <property type="entry name" value="WH_DNA-bd_sf"/>
</dbReference>
<dbReference type="SUPFAM" id="SSF53850">
    <property type="entry name" value="Periplasmic binding protein-like II"/>
    <property type="match status" value="1"/>
</dbReference>
<evidence type="ECO:0000313" key="7">
    <source>
        <dbReference type="Proteomes" id="UP000052232"/>
    </source>
</evidence>
<dbReference type="PATRIC" id="fig|1420583.3.peg.1148"/>
<evidence type="ECO:0000256" key="3">
    <source>
        <dbReference type="ARBA" id="ARBA00023125"/>
    </source>
</evidence>
<dbReference type="Proteomes" id="UP000052232">
    <property type="component" value="Unassembled WGS sequence"/>
</dbReference>
<sequence length="415" mass="44806">MATDPFDLNLRHLRALLAIREHGSITAAADVVSLSQPALTQGLAKLERQFGYTFFERRSGGMVPTPMGEIVIERARAALDHLSQAAKGLSGVFQYPERLMTMTQLRAFLALAEAGSFAAAAHGSTLSQTAVHRAVGDLEQMIGGKLVERRGRAVWLNPAGKRLARGTRLAVAEIVAALADMGLDSGSGSEVIAFGALPLARPYLVPAAMARMARSDPRAAFKVLEGSWRELVEPLRDGVIDMIVGALRPYEIADLYQLPLSEDRLVIAAGSQHPLAAEARPTMAQLARYPWIVAPANSPLREQWEKLFGEGVAPAVAPPATPIECGSVMIIGRLLTEGHFLTLLSPDQVALQIRSGLLTQIGPPLEDSKRVVGITTRRSWRPTATQRRFLEMVSEAAKGERVEGAPPDLRESGWV</sequence>
<feature type="domain" description="HTH lysR-type" evidence="5">
    <location>
        <begin position="100"/>
        <end position="157"/>
    </location>
</feature>
<dbReference type="STRING" id="1420583.V473_05700"/>
<keyword evidence="7" id="KW-1185">Reference proteome</keyword>
<evidence type="ECO:0000256" key="4">
    <source>
        <dbReference type="ARBA" id="ARBA00023163"/>
    </source>
</evidence>
<dbReference type="PRINTS" id="PR00039">
    <property type="entry name" value="HTHLYSR"/>
</dbReference>
<feature type="domain" description="HTH lysR-type" evidence="5">
    <location>
        <begin position="8"/>
        <end position="65"/>
    </location>
</feature>
<dbReference type="SUPFAM" id="SSF46785">
    <property type="entry name" value="Winged helix' DNA-binding domain"/>
    <property type="match status" value="2"/>
</dbReference>
<comment type="similarity">
    <text evidence="1">Belongs to the LysR transcriptional regulatory family.</text>
</comment>
<evidence type="ECO:0000256" key="1">
    <source>
        <dbReference type="ARBA" id="ARBA00009437"/>
    </source>
</evidence>
<gene>
    <name evidence="6" type="ORF">V473_05700</name>
</gene>